<gene>
    <name evidence="1" type="ORF">SMRZ_LOCUS20668</name>
</gene>
<keyword evidence="2" id="KW-1185">Reference proteome</keyword>
<dbReference type="EMBL" id="UZAI01018403">
    <property type="protein sequence ID" value="VDP36693.1"/>
    <property type="molecule type" value="Genomic_DNA"/>
</dbReference>
<organism evidence="1 2">
    <name type="scientific">Schistosoma margrebowiei</name>
    <dbReference type="NCBI Taxonomy" id="48269"/>
    <lineage>
        <taxon>Eukaryota</taxon>
        <taxon>Metazoa</taxon>
        <taxon>Spiralia</taxon>
        <taxon>Lophotrochozoa</taxon>
        <taxon>Platyhelminthes</taxon>
        <taxon>Trematoda</taxon>
        <taxon>Digenea</taxon>
        <taxon>Strigeidida</taxon>
        <taxon>Schistosomatoidea</taxon>
        <taxon>Schistosomatidae</taxon>
        <taxon>Schistosoma</taxon>
    </lineage>
</organism>
<evidence type="ECO:0000313" key="1">
    <source>
        <dbReference type="EMBL" id="VDP36693.1"/>
    </source>
</evidence>
<dbReference type="Proteomes" id="UP000277204">
    <property type="component" value="Unassembled WGS sequence"/>
</dbReference>
<sequence length="305" mass="35094">MMKLKLNKHWTTSQKFNTAFLRSTDKPNEFKITLSNRFQAFHDLLNREGTTMENNWRGIKETITSTCHEVLDHKKHHHKEWITVDTLDMIQERRNKKAAINISRTRADRSMAQAEHTEVNKQVKSSIRTDKRKYVENLAMTGVKAAREGIIRQLYDAIKKLPGNYCKPERLVKNKEGKAIANVEEQRNRWEEHFKELLNRPDSLHQTNIEVVPTDLPIDVGPPTIEEISMIIRQIKSGKAAGSENIPAEALKADTKSQLYGSLWNNQLNGIHHSTSTSLTTKKHLTAWTGQHYGGFSDTTACFRR</sequence>
<reference evidence="1 2" key="1">
    <citation type="submission" date="2018-11" db="EMBL/GenBank/DDBJ databases">
        <authorList>
            <consortium name="Pathogen Informatics"/>
        </authorList>
    </citation>
    <scope>NUCLEOTIDE SEQUENCE [LARGE SCALE GENOMIC DNA]</scope>
    <source>
        <strain evidence="1 2">Zambia</strain>
    </source>
</reference>
<evidence type="ECO:0000313" key="2">
    <source>
        <dbReference type="Proteomes" id="UP000277204"/>
    </source>
</evidence>
<proteinExistence type="predicted"/>
<accession>A0A183MX93</accession>
<dbReference type="AlphaFoldDB" id="A0A183MX93"/>
<protein>
    <submittedName>
        <fullName evidence="1">Uncharacterized protein</fullName>
    </submittedName>
</protein>
<name>A0A183MX93_9TREM</name>